<evidence type="ECO:0000256" key="1">
    <source>
        <dbReference type="ARBA" id="ARBA00004141"/>
    </source>
</evidence>
<feature type="transmembrane region" description="Helical" evidence="6">
    <location>
        <begin position="108"/>
        <end position="128"/>
    </location>
</feature>
<organism evidence="8 9">
    <name type="scientific">Corynebacterium flavescens</name>
    <dbReference type="NCBI Taxonomy" id="28028"/>
    <lineage>
        <taxon>Bacteria</taxon>
        <taxon>Bacillati</taxon>
        <taxon>Actinomycetota</taxon>
        <taxon>Actinomycetes</taxon>
        <taxon>Mycobacteriales</taxon>
        <taxon>Corynebacteriaceae</taxon>
        <taxon>Corynebacterium</taxon>
    </lineage>
</organism>
<feature type="compositionally biased region" description="Polar residues" evidence="5">
    <location>
        <begin position="1"/>
        <end position="22"/>
    </location>
</feature>
<comment type="subcellular location">
    <subcellularLocation>
        <location evidence="1">Membrane</location>
        <topology evidence="1">Multi-pass membrane protein</topology>
    </subcellularLocation>
</comment>
<dbReference type="Proteomes" id="UP000315353">
    <property type="component" value="Unassembled WGS sequence"/>
</dbReference>
<feature type="domain" description="TM2" evidence="7">
    <location>
        <begin position="78"/>
        <end position="129"/>
    </location>
</feature>
<dbReference type="InterPro" id="IPR007829">
    <property type="entry name" value="TM2"/>
</dbReference>
<sequence>MTAPFGNTPQHGNNQPGAAQNNPFSAAGQGQPAAPQFNAPAYQQQPPVTAYHAPMPVQQNYGAPQSFAPQMGAPAGYQQKSWVVTLLLNFFLWEFSAHNFYKGFTTRAVIQLAMFWGGALLMLIPLVGWVAGGALWTAAYVWVFIEFMMTLFGAQSMNVDANGVPLRK</sequence>
<gene>
    <name evidence="8" type="ORF">CFL01nite_22740</name>
</gene>
<feature type="transmembrane region" description="Helical" evidence="6">
    <location>
        <begin position="134"/>
        <end position="154"/>
    </location>
</feature>
<evidence type="ECO:0000313" key="8">
    <source>
        <dbReference type="EMBL" id="GEB98779.1"/>
    </source>
</evidence>
<evidence type="ECO:0000256" key="3">
    <source>
        <dbReference type="ARBA" id="ARBA00022989"/>
    </source>
</evidence>
<dbReference type="RefSeq" id="WP_075729743.1">
    <property type="nucleotide sequence ID" value="NZ_BJNB01000052.1"/>
</dbReference>
<dbReference type="GO" id="GO:0016020">
    <property type="term" value="C:membrane"/>
    <property type="evidence" value="ECO:0007669"/>
    <property type="project" value="UniProtKB-SubCell"/>
</dbReference>
<reference evidence="8 9" key="1">
    <citation type="submission" date="2019-06" db="EMBL/GenBank/DDBJ databases">
        <title>Whole genome shotgun sequence of Corynebacterium flavescens NBRC 14136.</title>
        <authorList>
            <person name="Hosoyama A."/>
            <person name="Uohara A."/>
            <person name="Ohji S."/>
            <person name="Ichikawa N."/>
        </authorList>
    </citation>
    <scope>NUCLEOTIDE SEQUENCE [LARGE SCALE GENOMIC DNA]</scope>
    <source>
        <strain evidence="8 9">NBRC 14136</strain>
    </source>
</reference>
<protein>
    <recommendedName>
        <fullName evidence="7">TM2 domain-containing protein</fullName>
    </recommendedName>
</protein>
<dbReference type="AlphaFoldDB" id="A0AB73BAL4"/>
<evidence type="ECO:0000256" key="6">
    <source>
        <dbReference type="SAM" id="Phobius"/>
    </source>
</evidence>
<keyword evidence="4 6" id="KW-0472">Membrane</keyword>
<evidence type="ECO:0000256" key="5">
    <source>
        <dbReference type="SAM" id="MobiDB-lite"/>
    </source>
</evidence>
<accession>A0AB73BAL4</accession>
<dbReference type="Pfam" id="PF05154">
    <property type="entry name" value="TM2"/>
    <property type="match status" value="1"/>
</dbReference>
<name>A0AB73BAL4_CORFL</name>
<evidence type="ECO:0000313" key="9">
    <source>
        <dbReference type="Proteomes" id="UP000315353"/>
    </source>
</evidence>
<comment type="caution">
    <text evidence="8">The sequence shown here is derived from an EMBL/GenBank/DDBJ whole genome shotgun (WGS) entry which is preliminary data.</text>
</comment>
<evidence type="ECO:0000256" key="2">
    <source>
        <dbReference type="ARBA" id="ARBA00022692"/>
    </source>
</evidence>
<dbReference type="EMBL" id="BJNB01000052">
    <property type="protein sequence ID" value="GEB98779.1"/>
    <property type="molecule type" value="Genomic_DNA"/>
</dbReference>
<keyword evidence="3 6" id="KW-1133">Transmembrane helix</keyword>
<dbReference type="GeneID" id="82880253"/>
<proteinExistence type="predicted"/>
<keyword evidence="2 6" id="KW-0812">Transmembrane</keyword>
<evidence type="ECO:0000256" key="4">
    <source>
        <dbReference type="ARBA" id="ARBA00023136"/>
    </source>
</evidence>
<feature type="compositionally biased region" description="Low complexity" evidence="5">
    <location>
        <begin position="23"/>
        <end position="39"/>
    </location>
</feature>
<evidence type="ECO:0000259" key="7">
    <source>
        <dbReference type="Pfam" id="PF05154"/>
    </source>
</evidence>
<feature type="region of interest" description="Disordered" evidence="5">
    <location>
        <begin position="1"/>
        <end position="39"/>
    </location>
</feature>